<dbReference type="InterPro" id="IPR013083">
    <property type="entry name" value="Znf_RING/FYVE/PHD"/>
</dbReference>
<dbReference type="InterPro" id="IPR052608">
    <property type="entry name" value="U-box_domain_protein"/>
</dbReference>
<dbReference type="SMR" id="A0A445AN58"/>
<dbReference type="UniPathway" id="UPA00143"/>
<dbReference type="PANTHER" id="PTHR45958:SF14">
    <property type="entry name" value="RING-TYPE E3 UBIQUITIN TRANSFERASE"/>
    <property type="match status" value="1"/>
</dbReference>
<evidence type="ECO:0000259" key="6">
    <source>
        <dbReference type="PROSITE" id="PS51698"/>
    </source>
</evidence>
<dbReference type="GO" id="GO:0061630">
    <property type="term" value="F:ubiquitin protein ligase activity"/>
    <property type="evidence" value="ECO:0007669"/>
    <property type="project" value="UniProtKB-EC"/>
</dbReference>
<dbReference type="AlphaFoldDB" id="A0A445AN58"/>
<dbReference type="InterPro" id="IPR003613">
    <property type="entry name" value="Ubox_domain"/>
</dbReference>
<name>A0A445AN58_ARAHY</name>
<keyword evidence="8" id="KW-1185">Reference proteome</keyword>
<dbReference type="GO" id="GO:0016567">
    <property type="term" value="P:protein ubiquitination"/>
    <property type="evidence" value="ECO:0007669"/>
    <property type="project" value="UniProtKB-UniPathway"/>
</dbReference>
<dbReference type="PROSITE" id="PS51698">
    <property type="entry name" value="U_BOX"/>
    <property type="match status" value="1"/>
</dbReference>
<dbReference type="Gene3D" id="3.30.40.10">
    <property type="entry name" value="Zinc/RING finger domain, C3HC4 (zinc finger)"/>
    <property type="match status" value="1"/>
</dbReference>
<dbReference type="InterPro" id="IPR016024">
    <property type="entry name" value="ARM-type_fold"/>
</dbReference>
<dbReference type="STRING" id="3818.A0A445AN58"/>
<dbReference type="Pfam" id="PF04564">
    <property type="entry name" value="U-box"/>
    <property type="match status" value="1"/>
</dbReference>
<keyword evidence="4" id="KW-0808">Transferase</keyword>
<dbReference type="EC" id="2.3.2.27" evidence="3"/>
<feature type="domain" description="U-box" evidence="6">
    <location>
        <begin position="248"/>
        <end position="328"/>
    </location>
</feature>
<evidence type="ECO:0000313" key="8">
    <source>
        <dbReference type="Proteomes" id="UP000289738"/>
    </source>
</evidence>
<comment type="caution">
    <text evidence="7">The sequence shown here is derived from an EMBL/GenBank/DDBJ whole genome shotgun (WGS) entry which is preliminary data.</text>
</comment>
<dbReference type="PANTHER" id="PTHR45958">
    <property type="entry name" value="RING-TYPE E3 UBIQUITIN TRANSFERASE"/>
    <property type="match status" value="1"/>
</dbReference>
<evidence type="ECO:0000256" key="2">
    <source>
        <dbReference type="ARBA" id="ARBA00004906"/>
    </source>
</evidence>
<evidence type="ECO:0000256" key="3">
    <source>
        <dbReference type="ARBA" id="ARBA00012483"/>
    </source>
</evidence>
<dbReference type="SMART" id="SM00185">
    <property type="entry name" value="ARM"/>
    <property type="match status" value="7"/>
</dbReference>
<dbReference type="Gramene" id="arahy.Tifrunner.gnm2.ann2.Ah11g046200.1">
    <property type="protein sequence ID" value="arahy.Tifrunner.gnm2.ann2.Ah11g046200.1-CDS"/>
    <property type="gene ID" value="arahy.Tifrunner.gnm2.ann2.Ah11g046200"/>
</dbReference>
<dbReference type="InterPro" id="IPR011989">
    <property type="entry name" value="ARM-like"/>
</dbReference>
<protein>
    <recommendedName>
        <fullName evidence="3">RING-type E3 ubiquitin transferase</fullName>
        <ecNumber evidence="3">2.3.2.27</ecNumber>
    </recommendedName>
</protein>
<dbReference type="OrthoDB" id="629492at2759"/>
<accession>A0A445AN58</accession>
<comment type="pathway">
    <text evidence="2">Protein modification; protein ubiquitination.</text>
</comment>
<proteinExistence type="predicted"/>
<dbReference type="Gene3D" id="1.25.10.10">
    <property type="entry name" value="Leucine-rich Repeat Variant"/>
    <property type="match status" value="2"/>
</dbReference>
<keyword evidence="5" id="KW-0677">Repeat</keyword>
<dbReference type="EMBL" id="SDMP01000011">
    <property type="protein sequence ID" value="RYR27790.1"/>
    <property type="molecule type" value="Genomic_DNA"/>
</dbReference>
<dbReference type="SMART" id="SM00504">
    <property type="entry name" value="Ubox"/>
    <property type="match status" value="1"/>
</dbReference>
<evidence type="ECO:0000313" key="7">
    <source>
        <dbReference type="EMBL" id="RYR27790.1"/>
    </source>
</evidence>
<reference evidence="7 8" key="1">
    <citation type="submission" date="2019-01" db="EMBL/GenBank/DDBJ databases">
        <title>Sequencing of cultivated peanut Arachis hypogaea provides insights into genome evolution and oil improvement.</title>
        <authorList>
            <person name="Chen X."/>
        </authorList>
    </citation>
    <scope>NUCLEOTIDE SEQUENCE [LARGE SCALE GENOMIC DNA]</scope>
    <source>
        <strain evidence="8">cv. Fuhuasheng</strain>
        <tissue evidence="7">Leaves</tissue>
    </source>
</reference>
<gene>
    <name evidence="7" type="ORF">Ahy_B01g051849</name>
</gene>
<evidence type="ECO:0000256" key="5">
    <source>
        <dbReference type="ARBA" id="ARBA00022737"/>
    </source>
</evidence>
<evidence type="ECO:0000256" key="4">
    <source>
        <dbReference type="ARBA" id="ARBA00022679"/>
    </source>
</evidence>
<dbReference type="Proteomes" id="UP000289738">
    <property type="component" value="Chromosome B01"/>
</dbReference>
<evidence type="ECO:0000256" key="1">
    <source>
        <dbReference type="ARBA" id="ARBA00000900"/>
    </source>
</evidence>
<dbReference type="SUPFAM" id="SSF48371">
    <property type="entry name" value="ARM repeat"/>
    <property type="match status" value="1"/>
</dbReference>
<comment type="catalytic activity">
    <reaction evidence="1">
        <text>S-ubiquitinyl-[E2 ubiquitin-conjugating enzyme]-L-cysteine + [acceptor protein]-L-lysine = [E2 ubiquitin-conjugating enzyme]-L-cysteine + N(6)-ubiquitinyl-[acceptor protein]-L-lysine.</text>
        <dbReference type="EC" id="2.3.2.27"/>
    </reaction>
</comment>
<dbReference type="SUPFAM" id="SSF57850">
    <property type="entry name" value="RING/U-box"/>
    <property type="match status" value="1"/>
</dbReference>
<organism evidence="7 8">
    <name type="scientific">Arachis hypogaea</name>
    <name type="common">Peanut</name>
    <dbReference type="NCBI Taxonomy" id="3818"/>
    <lineage>
        <taxon>Eukaryota</taxon>
        <taxon>Viridiplantae</taxon>
        <taxon>Streptophyta</taxon>
        <taxon>Embryophyta</taxon>
        <taxon>Tracheophyta</taxon>
        <taxon>Spermatophyta</taxon>
        <taxon>Magnoliopsida</taxon>
        <taxon>eudicotyledons</taxon>
        <taxon>Gunneridae</taxon>
        <taxon>Pentapetalae</taxon>
        <taxon>rosids</taxon>
        <taxon>fabids</taxon>
        <taxon>Fabales</taxon>
        <taxon>Fabaceae</taxon>
        <taxon>Papilionoideae</taxon>
        <taxon>50 kb inversion clade</taxon>
        <taxon>dalbergioids sensu lato</taxon>
        <taxon>Dalbergieae</taxon>
        <taxon>Pterocarpus clade</taxon>
        <taxon>Arachis</taxon>
    </lineage>
</organism>
<sequence>MTSPAPALHSIRASLSDLCAPPPDPRRPFHNPRCFSAFARRLQLVLDQLLLLLPPTPPLPVQTALKGIAGDLSKAAETVSLYENASKIFVLLNCKTLCSSLQEQTAAISGWLALLDSGVEEFPELQKKVFDLSRDMKLAQFRVTENEERVLCALEKEGQGRDTSKAVQSAIMMDLARAFGVDPDDHAELLTQVNLFKDDALRSKSVLETRILASLERILKNWSVEPAIVTRNMDFDIEDDDDANAPIMPFKNFLCPLTKEVMTDPVVVLESSQTYERTAVEYWFSRCIENGIDPICPVTGTVLKSLELKPNIGLAGAIEEWIGRVVEYHVKSAAQHLIEEPLSIDHVERALDNIYKVSEEHPTSRYVIRNAGIVVLIVTVLSKNSKTIGSRLRSKVLMTLLSMAKDEESRKIMLERGITRLAIHSLIGNSEKEREYAVKLLSEFCNEDDCCVRIALEKGALVLLSSMAGNLEYPSLSNLAEEVLKKMERVEANVQCLAAAGRFEPLLSRLRDGSDGVKIEMASLVGRMTLTNSCKEQIARDGARVFVELLSNPEGMGPSLQALYNLSGLDDNAAILVESSVLPSLLEILFNEQDPSYEFKSLAASTIANIVSKPGHWELASADKKGNPMQSENIVFGLLGILNYVSSECQVTILRILCGITSSPQASESVAMQIMSGGSFRMVAPFLQHSEIEHRLLAFKLTRQLSEWCSQDLTNELRLSNTLTILEDKLLDNQSTNDERSEAAQILANLSLSEAEVKTLLGDNFVEWSVATLKNQRRVTNARFSHSGMQEGLLGLLLHYSKNLDQQTLNVITGNRLMSVFCEQLDYTSKPKVKRLAAIGLKNLSELGSLRNTDREFGVGQSSSSSLFCSYLVFMCGKASNQPSTCPIHNIPCDDSTQLCLHKTNSIKPLVDLLSDNDTSVQVAAVDALSTLLLDYHSRSFKRTVDELEHLGVVDSVITLFTEVRSGELQEKTIWIIEKILRVENHSQRYALNQPLVRGLVEAFKHGNSNTRKHAQDALTLLKQLSGISGKESSQSRSRR</sequence>
<dbReference type="InterPro" id="IPR000225">
    <property type="entry name" value="Armadillo"/>
</dbReference>